<keyword evidence="1" id="KW-1133">Transmembrane helix</keyword>
<organism evidence="2 3">
    <name type="scientific">Neobacillus niacini</name>
    <dbReference type="NCBI Taxonomy" id="86668"/>
    <lineage>
        <taxon>Bacteria</taxon>
        <taxon>Bacillati</taxon>
        <taxon>Bacillota</taxon>
        <taxon>Bacilli</taxon>
        <taxon>Bacillales</taxon>
        <taxon>Bacillaceae</taxon>
        <taxon>Neobacillus</taxon>
    </lineage>
</organism>
<reference evidence="3" key="1">
    <citation type="submission" date="2020-07" db="EMBL/GenBank/DDBJ databases">
        <authorList>
            <person name="Partida-Martinez L."/>
            <person name="Huntemann M."/>
            <person name="Clum A."/>
            <person name="Wang J."/>
            <person name="Palaniappan K."/>
            <person name="Ritter S."/>
            <person name="Chen I.-M."/>
            <person name="Stamatis D."/>
            <person name="Reddy T."/>
            <person name="O'Malley R."/>
            <person name="Daum C."/>
            <person name="Shapiro N."/>
            <person name="Ivanova N."/>
            <person name="Kyrpides N."/>
            <person name="Woyke T."/>
        </authorList>
    </citation>
    <scope>NUCLEOTIDE SEQUENCE [LARGE SCALE GENOMIC DNA]</scope>
    <source>
        <strain evidence="3">AT2.8</strain>
    </source>
</reference>
<comment type="caution">
    <text evidence="2">The sequence shown here is derived from an EMBL/GenBank/DDBJ whole genome shotgun (WGS) entry which is preliminary data.</text>
</comment>
<evidence type="ECO:0000313" key="3">
    <source>
        <dbReference type="Proteomes" id="UP000548423"/>
    </source>
</evidence>
<keyword evidence="1" id="KW-0472">Membrane</keyword>
<feature type="transmembrane region" description="Helical" evidence="1">
    <location>
        <begin position="6"/>
        <end position="23"/>
    </location>
</feature>
<feature type="transmembrane region" description="Helical" evidence="1">
    <location>
        <begin position="160"/>
        <end position="185"/>
    </location>
</feature>
<feature type="transmembrane region" description="Helical" evidence="1">
    <location>
        <begin position="97"/>
        <end position="115"/>
    </location>
</feature>
<dbReference type="Proteomes" id="UP000548423">
    <property type="component" value="Unassembled WGS sequence"/>
</dbReference>
<feature type="transmembrane region" description="Helical" evidence="1">
    <location>
        <begin position="32"/>
        <end position="53"/>
    </location>
</feature>
<feature type="transmembrane region" description="Helical" evidence="1">
    <location>
        <begin position="256"/>
        <end position="273"/>
    </location>
</feature>
<gene>
    <name evidence="2" type="ORF">F4694_005911</name>
</gene>
<feature type="transmembrane region" description="Helical" evidence="1">
    <location>
        <begin position="73"/>
        <end position="90"/>
    </location>
</feature>
<feature type="transmembrane region" description="Helical" evidence="1">
    <location>
        <begin position="227"/>
        <end position="250"/>
    </location>
</feature>
<feature type="transmembrane region" description="Helical" evidence="1">
    <location>
        <begin position="127"/>
        <end position="148"/>
    </location>
</feature>
<evidence type="ECO:0000313" key="2">
    <source>
        <dbReference type="EMBL" id="NYE09054.1"/>
    </source>
</evidence>
<dbReference type="AlphaFoldDB" id="A0A852TQ89"/>
<feature type="transmembrane region" description="Helical" evidence="1">
    <location>
        <begin position="197"/>
        <end position="215"/>
    </location>
</feature>
<reference evidence="3" key="2">
    <citation type="submission" date="2020-08" db="EMBL/GenBank/DDBJ databases">
        <title>The Agave Microbiome: Exploring the role of microbial communities in plant adaptations to desert environments.</title>
        <authorList>
            <person name="Partida-Martinez L.P."/>
        </authorList>
    </citation>
    <scope>NUCLEOTIDE SEQUENCE [LARGE SCALE GENOMIC DNA]</scope>
    <source>
        <strain evidence="3">AT2.8</strain>
    </source>
</reference>
<keyword evidence="1" id="KW-0812">Transmembrane</keyword>
<accession>A0A852TQ89</accession>
<dbReference type="EMBL" id="JACCBX010000018">
    <property type="protein sequence ID" value="NYE09054.1"/>
    <property type="molecule type" value="Genomic_DNA"/>
</dbReference>
<evidence type="ECO:0000256" key="1">
    <source>
        <dbReference type="SAM" id="Phobius"/>
    </source>
</evidence>
<protein>
    <submittedName>
        <fullName evidence="2">Uncharacterized protein</fullName>
    </submittedName>
</protein>
<sequence>MEYNSYWYLGLGILSILLLIYVCKKTRSPRSLLLFIAMIGLGYMIETVIYNFGHSYQYYPKFISLDSFYDSNMGAIASNALALPAVATFIGTLRKSWLWILFFISLFAGIEWTFLKLNIYSHNWWKIGYTSLGLLVFFPLAKIFYQLLSRPLKGYLHSLFLFLIVGPFSGSFHIMPIMFFTIRYYEFGLFDQQSQDTTAFSAIFYLTATLFYVWIAKRQWKVKWYKYLITPLLMYTVNVILQKAGILHSLVWWDTWYYVILSICLLKLTVTFSKHLSIDPQKNA</sequence>
<proteinExistence type="predicted"/>
<name>A0A852TQ89_9BACI</name>